<dbReference type="RefSeq" id="WP_036788788.1">
    <property type="nucleotide sequence ID" value="NZ_LN794352.1"/>
</dbReference>
<comment type="caution">
    <text evidence="1">The sequence shown here is derived from an EMBL/GenBank/DDBJ whole genome shotgun (WGS) entry which is preliminary data.</text>
</comment>
<dbReference type="eggNOG" id="ENOG5031QJW">
    <property type="taxonomic scope" value="Bacteria"/>
</dbReference>
<accession>A0A0B7JBA1</accession>
<evidence type="ECO:0000313" key="2">
    <source>
        <dbReference type="Proteomes" id="UP000241426"/>
    </source>
</evidence>
<dbReference type="EMBL" id="PYNF01000031">
    <property type="protein sequence ID" value="PSU93143.1"/>
    <property type="molecule type" value="Genomic_DNA"/>
</dbReference>
<dbReference type="AlphaFoldDB" id="A0A0B7JBA1"/>
<sequence length="257" mass="27797">MKKISYAIAALLCGAALTTAYGVTAHEFVYNPDSAQRTNTNMPTLAANMESIRYSDLLYGFQLNISVNGANLNTTNVNTIKNATHLSSPNVVRPYRVANNTISYRISGEHDLRAINFVTLTLDQAVLSAPQSLSITLPVFHDITPPDQPHEDANTIAALNVDSVNATDFLNGSGKVFTVTLAQGAFLPGCSDAIAHSIMNTSNVQGIVRIWRKTANQVEFVVEGGHYQTNAGNWNFELGPDTNTLNQTLHISAPINH</sequence>
<dbReference type="GeneID" id="29942994"/>
<proteinExistence type="predicted"/>
<accession>A0A2T3KC94</accession>
<organism evidence="1 2">
    <name type="scientific">Photobacterium kishitanii</name>
    <dbReference type="NCBI Taxonomy" id="318456"/>
    <lineage>
        <taxon>Bacteria</taxon>
        <taxon>Pseudomonadati</taxon>
        <taxon>Pseudomonadota</taxon>
        <taxon>Gammaproteobacteria</taxon>
        <taxon>Vibrionales</taxon>
        <taxon>Vibrionaceae</taxon>
        <taxon>Photobacterium</taxon>
    </lineage>
</organism>
<protein>
    <submittedName>
        <fullName evidence="1">Uncharacterized protein</fullName>
    </submittedName>
</protein>
<reference evidence="1 2" key="1">
    <citation type="submission" date="2018-01" db="EMBL/GenBank/DDBJ databases">
        <title>Whole genome sequencing of Histamine producing bacteria.</title>
        <authorList>
            <person name="Butler K."/>
        </authorList>
    </citation>
    <scope>NUCLEOTIDE SEQUENCE [LARGE SCALE GENOMIC DNA]</scope>
    <source>
        <strain evidence="1 2">FS-7.2</strain>
    </source>
</reference>
<gene>
    <name evidence="1" type="ORF">C9J27_21805</name>
</gene>
<evidence type="ECO:0000313" key="1">
    <source>
        <dbReference type="EMBL" id="PSU93143.1"/>
    </source>
</evidence>
<name>A0A0B7JBA1_9GAMM</name>
<dbReference type="Proteomes" id="UP000241426">
    <property type="component" value="Unassembled WGS sequence"/>
</dbReference>